<evidence type="ECO:0000313" key="2">
    <source>
        <dbReference type="Proteomes" id="UP000699691"/>
    </source>
</evidence>
<proteinExistence type="predicted"/>
<accession>A0A955LX32</accession>
<reference evidence="1" key="2">
    <citation type="journal article" date="2021" name="Microbiome">
        <title>Successional dynamics and alternative stable states in a saline activated sludge microbial community over 9 years.</title>
        <authorList>
            <person name="Wang Y."/>
            <person name="Ye J."/>
            <person name="Ju F."/>
            <person name="Liu L."/>
            <person name="Boyd J.A."/>
            <person name="Deng Y."/>
            <person name="Parks D.H."/>
            <person name="Jiang X."/>
            <person name="Yin X."/>
            <person name="Woodcroft B.J."/>
            <person name="Tyson G.W."/>
            <person name="Hugenholtz P."/>
            <person name="Polz M.F."/>
            <person name="Zhang T."/>
        </authorList>
    </citation>
    <scope>NUCLEOTIDE SEQUENCE</scope>
    <source>
        <strain evidence="1">HKST-UBA02</strain>
    </source>
</reference>
<evidence type="ECO:0000313" key="1">
    <source>
        <dbReference type="EMBL" id="MCA9397776.1"/>
    </source>
</evidence>
<protein>
    <submittedName>
        <fullName evidence="1">Uncharacterized protein</fullName>
    </submittedName>
</protein>
<sequence>MTIYIVEMWRYGCDYLENKRETYFSVADTFEAAKNRLDNGEEWAVGVISEYNVDSGKCLGFRIFEQEGADIIETTSEQIWLYYH</sequence>
<dbReference type="AlphaFoldDB" id="A0A955LX32"/>
<organism evidence="1 2">
    <name type="scientific">candidate division WWE3 bacterium</name>
    <dbReference type="NCBI Taxonomy" id="2053526"/>
    <lineage>
        <taxon>Bacteria</taxon>
        <taxon>Katanobacteria</taxon>
    </lineage>
</organism>
<name>A0A955LX32_UNCKA</name>
<dbReference type="EMBL" id="JAGQKY010000137">
    <property type="protein sequence ID" value="MCA9397776.1"/>
    <property type="molecule type" value="Genomic_DNA"/>
</dbReference>
<gene>
    <name evidence="1" type="ORF">KC573_03015</name>
</gene>
<comment type="caution">
    <text evidence="1">The sequence shown here is derived from an EMBL/GenBank/DDBJ whole genome shotgun (WGS) entry which is preliminary data.</text>
</comment>
<dbReference type="Proteomes" id="UP000699691">
    <property type="component" value="Unassembled WGS sequence"/>
</dbReference>
<reference evidence="1" key="1">
    <citation type="submission" date="2020-04" db="EMBL/GenBank/DDBJ databases">
        <authorList>
            <person name="Zhang T."/>
        </authorList>
    </citation>
    <scope>NUCLEOTIDE SEQUENCE</scope>
    <source>
        <strain evidence="1">HKST-UBA02</strain>
    </source>
</reference>